<name>A0AAX4HLK6_9BACT</name>
<reference evidence="2 3" key="1">
    <citation type="submission" date="2023-11" db="EMBL/GenBank/DDBJ databases">
        <title>Peredibacter starrii A3.12.</title>
        <authorList>
            <person name="Mitchell R.J."/>
        </authorList>
    </citation>
    <scope>NUCLEOTIDE SEQUENCE [LARGE SCALE GENOMIC DNA]</scope>
    <source>
        <strain evidence="2 3">A3.12</strain>
    </source>
</reference>
<proteinExistence type="predicted"/>
<keyword evidence="1" id="KW-0732">Signal</keyword>
<organism evidence="2 3">
    <name type="scientific">Peredibacter starrii</name>
    <dbReference type="NCBI Taxonomy" id="28202"/>
    <lineage>
        <taxon>Bacteria</taxon>
        <taxon>Pseudomonadati</taxon>
        <taxon>Bdellovibrionota</taxon>
        <taxon>Bacteriovoracia</taxon>
        <taxon>Bacteriovoracales</taxon>
        <taxon>Bacteriovoracaceae</taxon>
        <taxon>Peredibacter</taxon>
    </lineage>
</organism>
<evidence type="ECO:0000313" key="2">
    <source>
        <dbReference type="EMBL" id="WPU64058.1"/>
    </source>
</evidence>
<gene>
    <name evidence="2" type="ORF">SOO65_15280</name>
</gene>
<dbReference type="AlphaFoldDB" id="A0AAX4HLK6"/>
<sequence length="194" mass="21695">MKLLSVLLSLCLTFNVLAASGTVGELERQLDEYQYTMTVEWDQKDQAFQERETKAFFEKISAAISSGEASKESIMSLAESKIKNHKALEALKLKMTLLGQASSSAELATLLRENSKEFYGQGASWNGNVEMILIGAGVIALIGYLVWWSANHECVEWEEQWECTTNTNTDPYYNSSTTTTNCGWVDVCTSYQKI</sequence>
<dbReference type="KEGG" id="psti:SOO65_15280"/>
<evidence type="ECO:0000256" key="1">
    <source>
        <dbReference type="SAM" id="SignalP"/>
    </source>
</evidence>
<evidence type="ECO:0000313" key="3">
    <source>
        <dbReference type="Proteomes" id="UP001324634"/>
    </source>
</evidence>
<dbReference type="Proteomes" id="UP001324634">
    <property type="component" value="Chromosome"/>
</dbReference>
<feature type="signal peptide" evidence="1">
    <location>
        <begin position="1"/>
        <end position="18"/>
    </location>
</feature>
<dbReference type="RefSeq" id="WP_321392066.1">
    <property type="nucleotide sequence ID" value="NZ_CP139487.1"/>
</dbReference>
<keyword evidence="3" id="KW-1185">Reference proteome</keyword>
<protein>
    <submittedName>
        <fullName evidence="2">Uncharacterized protein</fullName>
    </submittedName>
</protein>
<accession>A0AAX4HLK6</accession>
<feature type="chain" id="PRO_5043735637" evidence="1">
    <location>
        <begin position="19"/>
        <end position="194"/>
    </location>
</feature>
<dbReference type="EMBL" id="CP139487">
    <property type="protein sequence ID" value="WPU64058.1"/>
    <property type="molecule type" value="Genomic_DNA"/>
</dbReference>